<evidence type="ECO:0008006" key="3">
    <source>
        <dbReference type="Google" id="ProtNLM"/>
    </source>
</evidence>
<gene>
    <name evidence="1" type="ORF">DYBT9275_05785</name>
</gene>
<dbReference type="InterPro" id="IPR021398">
    <property type="entry name" value="DUF3037"/>
</dbReference>
<evidence type="ECO:0000313" key="2">
    <source>
        <dbReference type="Proteomes" id="UP000680038"/>
    </source>
</evidence>
<dbReference type="Pfam" id="PF11236">
    <property type="entry name" value="DUF3037"/>
    <property type="match status" value="1"/>
</dbReference>
<protein>
    <recommendedName>
        <fullName evidence="3">DUF3037 domain-containing protein</fullName>
    </recommendedName>
</protein>
<dbReference type="RefSeq" id="WP_215242121.1">
    <property type="nucleotide sequence ID" value="NZ_CAJRAF010000004.1"/>
</dbReference>
<dbReference type="EMBL" id="CAJRAF010000004">
    <property type="protein sequence ID" value="CAG5017500.1"/>
    <property type="molecule type" value="Genomic_DNA"/>
</dbReference>
<sequence>MQERHLFEYAVIRLVPIVEREEFLNVGVILYCASQRFLKASVDVNEKRIRAFSAGCDPEEIKVYLASLQKICDGGREAGPIGQLPAASRFRWLTAQRSTILQTSRVHPGFCTDAAETLEKLYKQLVISE</sequence>
<keyword evidence="2" id="KW-1185">Reference proteome</keyword>
<evidence type="ECO:0000313" key="1">
    <source>
        <dbReference type="EMBL" id="CAG5017500.1"/>
    </source>
</evidence>
<accession>A0A916JJP7</accession>
<proteinExistence type="predicted"/>
<name>A0A916JJP7_9BACT</name>
<reference evidence="1" key="1">
    <citation type="submission" date="2021-04" db="EMBL/GenBank/DDBJ databases">
        <authorList>
            <person name="Rodrigo-Torres L."/>
            <person name="Arahal R. D."/>
            <person name="Lucena T."/>
        </authorList>
    </citation>
    <scope>NUCLEOTIDE SEQUENCE</scope>
    <source>
        <strain evidence="1">CECT 9275</strain>
    </source>
</reference>
<organism evidence="1 2">
    <name type="scientific">Dyadobacter helix</name>
    <dbReference type="NCBI Taxonomy" id="2822344"/>
    <lineage>
        <taxon>Bacteria</taxon>
        <taxon>Pseudomonadati</taxon>
        <taxon>Bacteroidota</taxon>
        <taxon>Cytophagia</taxon>
        <taxon>Cytophagales</taxon>
        <taxon>Spirosomataceae</taxon>
        <taxon>Dyadobacter</taxon>
    </lineage>
</organism>
<comment type="caution">
    <text evidence="1">The sequence shown here is derived from an EMBL/GenBank/DDBJ whole genome shotgun (WGS) entry which is preliminary data.</text>
</comment>
<dbReference type="AlphaFoldDB" id="A0A916JJP7"/>
<dbReference type="Proteomes" id="UP000680038">
    <property type="component" value="Unassembled WGS sequence"/>
</dbReference>